<dbReference type="AlphaFoldDB" id="A0A8X6U4S8"/>
<dbReference type="OrthoDB" id="6423908at2759"/>
<dbReference type="EMBL" id="BMAW01118176">
    <property type="protein sequence ID" value="GFT78400.1"/>
    <property type="molecule type" value="Genomic_DNA"/>
</dbReference>
<keyword evidence="2" id="KW-1185">Reference proteome</keyword>
<evidence type="ECO:0000313" key="2">
    <source>
        <dbReference type="Proteomes" id="UP000887013"/>
    </source>
</evidence>
<gene>
    <name evidence="1" type="ORF">NPIL_68361</name>
</gene>
<sequence>MKPDSRDPNIQLETELINRSGEFSLREIRQLLAIEGLGSRKPSELLCNTIHRTETDSAPDNLMLGLFLQRLPSTYCSNKFSRSFKFHSGKICGNF</sequence>
<dbReference type="Proteomes" id="UP000887013">
    <property type="component" value="Unassembled WGS sequence"/>
</dbReference>
<proteinExistence type="predicted"/>
<organism evidence="1 2">
    <name type="scientific">Nephila pilipes</name>
    <name type="common">Giant wood spider</name>
    <name type="synonym">Nephila maculata</name>
    <dbReference type="NCBI Taxonomy" id="299642"/>
    <lineage>
        <taxon>Eukaryota</taxon>
        <taxon>Metazoa</taxon>
        <taxon>Ecdysozoa</taxon>
        <taxon>Arthropoda</taxon>
        <taxon>Chelicerata</taxon>
        <taxon>Arachnida</taxon>
        <taxon>Araneae</taxon>
        <taxon>Araneomorphae</taxon>
        <taxon>Entelegynae</taxon>
        <taxon>Araneoidea</taxon>
        <taxon>Nephilidae</taxon>
        <taxon>Nephila</taxon>
    </lineage>
</organism>
<comment type="caution">
    <text evidence="1">The sequence shown here is derived from an EMBL/GenBank/DDBJ whole genome shotgun (WGS) entry which is preliminary data.</text>
</comment>
<protein>
    <submittedName>
        <fullName evidence="1">Uncharacterized protein</fullName>
    </submittedName>
</protein>
<evidence type="ECO:0000313" key="1">
    <source>
        <dbReference type="EMBL" id="GFT78400.1"/>
    </source>
</evidence>
<name>A0A8X6U4S8_NEPPI</name>
<accession>A0A8X6U4S8</accession>
<reference evidence="1" key="1">
    <citation type="submission" date="2020-08" db="EMBL/GenBank/DDBJ databases">
        <title>Multicomponent nature underlies the extraordinary mechanical properties of spider dragline silk.</title>
        <authorList>
            <person name="Kono N."/>
            <person name="Nakamura H."/>
            <person name="Mori M."/>
            <person name="Yoshida Y."/>
            <person name="Ohtoshi R."/>
            <person name="Malay A.D."/>
            <person name="Moran D.A.P."/>
            <person name="Tomita M."/>
            <person name="Numata K."/>
            <person name="Arakawa K."/>
        </authorList>
    </citation>
    <scope>NUCLEOTIDE SEQUENCE</scope>
</reference>